<dbReference type="InterPro" id="IPR015943">
    <property type="entry name" value="WD40/YVTN_repeat-like_dom_sf"/>
</dbReference>
<dbReference type="AlphaFoldDB" id="A0A127QNL5"/>
<organism evidence="1 2">
    <name type="scientific">Collimonas arenae</name>
    <dbReference type="NCBI Taxonomy" id="279058"/>
    <lineage>
        <taxon>Bacteria</taxon>
        <taxon>Pseudomonadati</taxon>
        <taxon>Pseudomonadota</taxon>
        <taxon>Betaproteobacteria</taxon>
        <taxon>Burkholderiales</taxon>
        <taxon>Oxalobacteraceae</taxon>
        <taxon>Collimonas</taxon>
    </lineage>
</organism>
<dbReference type="PATRIC" id="fig|279058.17.peg.4018"/>
<dbReference type="InterPro" id="IPR011048">
    <property type="entry name" value="Haem_d1_sf"/>
</dbReference>
<keyword evidence="2" id="KW-1185">Reference proteome</keyword>
<accession>A0A127QNL5</accession>
<protein>
    <submittedName>
        <fullName evidence="1">Methylamine dehydrogenase heavy chain family protein</fullName>
    </submittedName>
</protein>
<dbReference type="PANTHER" id="PTHR47197">
    <property type="entry name" value="PROTEIN NIRF"/>
    <property type="match status" value="1"/>
</dbReference>
<reference evidence="1 2" key="1">
    <citation type="submission" date="2015-11" db="EMBL/GenBank/DDBJ databases">
        <title>Exploring the genomic traits of fungus-feeding bacterial genus Collimonas.</title>
        <authorList>
            <person name="Song C."/>
            <person name="Schmidt R."/>
            <person name="de Jager V."/>
            <person name="Krzyzanowska D."/>
            <person name="Jongedijk E."/>
            <person name="Cankar K."/>
            <person name="Beekwilder J."/>
            <person name="van Veen A."/>
            <person name="de Boer W."/>
            <person name="van Veen J.A."/>
            <person name="Garbeva P."/>
        </authorList>
    </citation>
    <scope>NUCLEOTIDE SEQUENCE [LARGE SCALE GENOMIC DNA]</scope>
    <source>
        <strain evidence="1 2">Ter282</strain>
    </source>
</reference>
<dbReference type="InterPro" id="IPR051200">
    <property type="entry name" value="Host-pathogen_enzymatic-act"/>
</dbReference>
<dbReference type="Gene3D" id="2.130.10.10">
    <property type="entry name" value="YVTN repeat-like/Quinoprotein amine dehydrogenase"/>
    <property type="match status" value="2"/>
</dbReference>
<evidence type="ECO:0000313" key="2">
    <source>
        <dbReference type="Proteomes" id="UP000071778"/>
    </source>
</evidence>
<dbReference type="Proteomes" id="UP000071778">
    <property type="component" value="Chromosome"/>
</dbReference>
<dbReference type="EMBL" id="CP013235">
    <property type="protein sequence ID" value="AMP11395.1"/>
    <property type="molecule type" value="Genomic_DNA"/>
</dbReference>
<sequence length="381" mass="40921">MPACQAIRLGNDAESTVRPRAFINPHTQYMKNLTFGRPTIAAAGVLALLQMTIVLPAQAATPENYKIVSRFPISGTEGWDYIAVDSKRERLFISRSDHVQVVDTKSGEVVANILDTAGVHGVAIAQDLKLGFTSNGRSDTITVFELDSLKTIDTIKTVGPGPDSILYYPPLQRIYSFNGRGKSVTIIDAVTRKVVDTLSVLGQPEFAVNDSQGHIFFNVEDKNEIAVIDAQSSKIVKHWTMSQCDGPSGLAIDDARHRLFSVCANQKMMVVDSLSGRVVTTVGIGEKPDAVAFDPASGLVFVSNGGGTLTVVHEDTANKYTVKTNLATQKGARTLALNPENHLVYLVSGKFGAVPAPTAANPHPRPALLPDTFNVLVAEPN</sequence>
<gene>
    <name evidence="1" type="ORF">CAter282_3712</name>
</gene>
<evidence type="ECO:0000313" key="1">
    <source>
        <dbReference type="EMBL" id="AMP11395.1"/>
    </source>
</evidence>
<dbReference type="PANTHER" id="PTHR47197:SF3">
    <property type="entry name" value="DIHYDRO-HEME D1 DEHYDROGENASE"/>
    <property type="match status" value="1"/>
</dbReference>
<name>A0A127QNL5_9BURK</name>
<proteinExistence type="predicted"/>
<dbReference type="SUPFAM" id="SSF51004">
    <property type="entry name" value="C-terminal (heme d1) domain of cytochrome cd1-nitrite reductase"/>
    <property type="match status" value="1"/>
</dbReference>